<feature type="compositionally biased region" description="Basic and acidic residues" evidence="1">
    <location>
        <begin position="28"/>
        <end position="43"/>
    </location>
</feature>
<dbReference type="EMBL" id="NEVH01004650">
    <property type="protein sequence ID" value="PNF39353.1"/>
    <property type="molecule type" value="Genomic_DNA"/>
</dbReference>
<organism evidence="2 3">
    <name type="scientific">Cryptotermes secundus</name>
    <dbReference type="NCBI Taxonomy" id="105785"/>
    <lineage>
        <taxon>Eukaryota</taxon>
        <taxon>Metazoa</taxon>
        <taxon>Ecdysozoa</taxon>
        <taxon>Arthropoda</taxon>
        <taxon>Hexapoda</taxon>
        <taxon>Insecta</taxon>
        <taxon>Pterygota</taxon>
        <taxon>Neoptera</taxon>
        <taxon>Polyneoptera</taxon>
        <taxon>Dictyoptera</taxon>
        <taxon>Blattodea</taxon>
        <taxon>Blattoidea</taxon>
        <taxon>Termitoidae</taxon>
        <taxon>Kalotermitidae</taxon>
        <taxon>Cryptotermitinae</taxon>
        <taxon>Cryptotermes</taxon>
    </lineage>
</organism>
<dbReference type="Proteomes" id="UP000235965">
    <property type="component" value="Unassembled WGS sequence"/>
</dbReference>
<keyword evidence="3" id="KW-1185">Reference proteome</keyword>
<comment type="caution">
    <text evidence="2">The sequence shown here is derived from an EMBL/GenBank/DDBJ whole genome shotgun (WGS) entry which is preliminary data.</text>
</comment>
<dbReference type="InParanoid" id="A0A2J7REU5"/>
<accession>A0A2J7REU5</accession>
<feature type="region of interest" description="Disordered" evidence="1">
    <location>
        <begin position="28"/>
        <end position="86"/>
    </location>
</feature>
<reference evidence="2 3" key="1">
    <citation type="submission" date="2017-12" db="EMBL/GenBank/DDBJ databases">
        <title>Hemimetabolous genomes reveal molecular basis of termite eusociality.</title>
        <authorList>
            <person name="Harrison M.C."/>
            <person name="Jongepier E."/>
            <person name="Robertson H.M."/>
            <person name="Arning N."/>
            <person name="Bitard-Feildel T."/>
            <person name="Chao H."/>
            <person name="Childers C.P."/>
            <person name="Dinh H."/>
            <person name="Doddapaneni H."/>
            <person name="Dugan S."/>
            <person name="Gowin J."/>
            <person name="Greiner C."/>
            <person name="Han Y."/>
            <person name="Hu H."/>
            <person name="Hughes D.S.T."/>
            <person name="Huylmans A.-K."/>
            <person name="Kemena C."/>
            <person name="Kremer L.P.M."/>
            <person name="Lee S.L."/>
            <person name="Lopez-Ezquerra A."/>
            <person name="Mallet L."/>
            <person name="Monroy-Kuhn J.M."/>
            <person name="Moser A."/>
            <person name="Murali S.C."/>
            <person name="Muzny D.M."/>
            <person name="Otani S."/>
            <person name="Piulachs M.-D."/>
            <person name="Poelchau M."/>
            <person name="Qu J."/>
            <person name="Schaub F."/>
            <person name="Wada-Katsumata A."/>
            <person name="Worley K.C."/>
            <person name="Xie Q."/>
            <person name="Ylla G."/>
            <person name="Poulsen M."/>
            <person name="Gibbs R.A."/>
            <person name="Schal C."/>
            <person name="Richards S."/>
            <person name="Belles X."/>
            <person name="Korb J."/>
            <person name="Bornberg-Bauer E."/>
        </authorList>
    </citation>
    <scope>NUCLEOTIDE SEQUENCE [LARGE SCALE GENOMIC DNA]</scope>
    <source>
        <tissue evidence="2">Whole body</tissue>
    </source>
</reference>
<feature type="compositionally biased region" description="Basic residues" evidence="1">
    <location>
        <begin position="61"/>
        <end position="71"/>
    </location>
</feature>
<protein>
    <submittedName>
        <fullName evidence="2">Uncharacterized protein</fullName>
    </submittedName>
</protein>
<evidence type="ECO:0000313" key="3">
    <source>
        <dbReference type="Proteomes" id="UP000235965"/>
    </source>
</evidence>
<name>A0A2J7REU5_9NEOP</name>
<dbReference type="AlphaFoldDB" id="A0A2J7REU5"/>
<proteinExistence type="predicted"/>
<evidence type="ECO:0000256" key="1">
    <source>
        <dbReference type="SAM" id="MobiDB-lite"/>
    </source>
</evidence>
<evidence type="ECO:0000313" key="2">
    <source>
        <dbReference type="EMBL" id="PNF39353.1"/>
    </source>
</evidence>
<sequence length="129" mass="14886">MGTSRKEMVAEMKPEMDEEMTACQEKMEAHLEEKEPTSVETKPEVSQQREVPVENAVLKPVRGRKKQHREKKQAAGQCREPKKLTQGDCGSWMKLAAACREVSHRATMAWCKRNIFRKSWTQRNCGPQK</sequence>
<gene>
    <name evidence="2" type="ORF">B7P43_G18361</name>
</gene>